<dbReference type="InParanoid" id="A0A1D2VLN7"/>
<evidence type="ECO:0000256" key="7">
    <source>
        <dbReference type="ARBA" id="ARBA00022989"/>
    </source>
</evidence>
<evidence type="ECO:0000256" key="1">
    <source>
        <dbReference type="ARBA" id="ARBA00004448"/>
    </source>
</evidence>
<dbReference type="Proteomes" id="UP000095038">
    <property type="component" value="Unassembled WGS sequence"/>
</dbReference>
<dbReference type="InterPro" id="IPR018108">
    <property type="entry name" value="MCP_transmembrane"/>
</dbReference>
<evidence type="ECO:0000256" key="2">
    <source>
        <dbReference type="ARBA" id="ARBA00006375"/>
    </source>
</evidence>
<accession>A0A1D2VLN7</accession>
<dbReference type="GeneID" id="30965292"/>
<keyword evidence="6" id="KW-0999">Mitochondrion inner membrane</keyword>
<evidence type="ECO:0000256" key="5">
    <source>
        <dbReference type="ARBA" id="ARBA00022737"/>
    </source>
</evidence>
<keyword evidence="9 10" id="KW-0472">Membrane</keyword>
<evidence type="ECO:0000256" key="8">
    <source>
        <dbReference type="ARBA" id="ARBA00023128"/>
    </source>
</evidence>
<feature type="repeat" description="Solcar" evidence="10">
    <location>
        <begin position="8"/>
        <end position="103"/>
    </location>
</feature>
<dbReference type="Pfam" id="PF00153">
    <property type="entry name" value="Mito_carr"/>
    <property type="match status" value="3"/>
</dbReference>
<sequence length="318" mass="35802">MKIDNRPIPFYYQFLSGAIAGITEVSINYPLDVVKTRLQLQIGSKATAALNNTPHYNGVFDCLSKILKHEGIRRLYRGISAPILMEAPKRAVKFGGNERWGIFYRNLFKVDEMSQALSILTGASAGLTEACVIVPFEYCKIQLQDKTKHSQYTNILDVVKKTIKNHGILRLYTGLEATMWKHSSWNAAYFGSVFQIRALLPKPKNSTEKTINDLIAGGVGGIMGTTVSTPFDVVKSRVQSQPHTPGLPLKYIWNWQSVILIHKQEGFNALFKGYAPKLLRYAPGGGILLVVFSECMDFFRKFHYSDQDNDQKLVNKFT</sequence>
<evidence type="ECO:0000313" key="12">
    <source>
        <dbReference type="EMBL" id="ODV62494.1"/>
    </source>
</evidence>
<dbReference type="InterPro" id="IPR023395">
    <property type="entry name" value="MCP_dom_sf"/>
</dbReference>
<dbReference type="InterPro" id="IPR002067">
    <property type="entry name" value="MCP"/>
</dbReference>
<keyword evidence="5" id="KW-0677">Repeat</keyword>
<evidence type="ECO:0000313" key="13">
    <source>
        <dbReference type="Proteomes" id="UP000095038"/>
    </source>
</evidence>
<keyword evidence="8" id="KW-0496">Mitochondrion</keyword>
<evidence type="ECO:0000256" key="9">
    <source>
        <dbReference type="ARBA" id="ARBA00023136"/>
    </source>
</evidence>
<dbReference type="RefSeq" id="XP_020048801.1">
    <property type="nucleotide sequence ID" value="XM_020191656.1"/>
</dbReference>
<feature type="repeat" description="Solcar" evidence="10">
    <location>
        <begin position="208"/>
        <end position="298"/>
    </location>
</feature>
<keyword evidence="3 11" id="KW-0813">Transport</keyword>
<protein>
    <submittedName>
        <fullName evidence="12">Mitochondrial carrier</fullName>
    </submittedName>
</protein>
<dbReference type="GO" id="GO:0005743">
    <property type="term" value="C:mitochondrial inner membrane"/>
    <property type="evidence" value="ECO:0007669"/>
    <property type="project" value="UniProtKB-SubCell"/>
</dbReference>
<gene>
    <name evidence="12" type="ORF">ASCRUDRAFT_69291</name>
</gene>
<comment type="subcellular location">
    <subcellularLocation>
        <location evidence="1">Mitochondrion inner membrane</location>
        <topology evidence="1">Multi-pass membrane protein</topology>
    </subcellularLocation>
</comment>
<evidence type="ECO:0000256" key="3">
    <source>
        <dbReference type="ARBA" id="ARBA00022448"/>
    </source>
</evidence>
<dbReference type="PANTHER" id="PTHR46356">
    <property type="entry name" value="MITOCHONDRIAL 2-OXODICARBOXYLATE CARRIER"/>
    <property type="match status" value="1"/>
</dbReference>
<dbReference type="Gene3D" id="1.50.40.10">
    <property type="entry name" value="Mitochondrial carrier domain"/>
    <property type="match status" value="1"/>
</dbReference>
<dbReference type="PANTHER" id="PTHR46356:SF1">
    <property type="entry name" value="MITOCHONDRIAL 2-OXODICARBOXYLATE CARRIER"/>
    <property type="match status" value="1"/>
</dbReference>
<proteinExistence type="inferred from homology"/>
<evidence type="ECO:0000256" key="6">
    <source>
        <dbReference type="ARBA" id="ARBA00022792"/>
    </source>
</evidence>
<keyword evidence="7" id="KW-1133">Transmembrane helix</keyword>
<dbReference type="PRINTS" id="PR00926">
    <property type="entry name" value="MITOCARRIER"/>
</dbReference>
<evidence type="ECO:0000256" key="11">
    <source>
        <dbReference type="RuleBase" id="RU000488"/>
    </source>
</evidence>
<dbReference type="PROSITE" id="PS50920">
    <property type="entry name" value="SOLCAR"/>
    <property type="match status" value="3"/>
</dbReference>
<dbReference type="InterPro" id="IPR051752">
    <property type="entry name" value="Mito_2-oxodicarb_carrier"/>
</dbReference>
<dbReference type="FunCoup" id="A0A1D2VLN7">
    <property type="interactions" value="235"/>
</dbReference>
<name>A0A1D2VLN7_9ASCO</name>
<evidence type="ECO:0000256" key="10">
    <source>
        <dbReference type="PROSITE-ProRule" id="PRU00282"/>
    </source>
</evidence>
<keyword evidence="13" id="KW-1185">Reference proteome</keyword>
<dbReference type="SUPFAM" id="SSF103506">
    <property type="entry name" value="Mitochondrial carrier"/>
    <property type="match status" value="1"/>
</dbReference>
<comment type="similarity">
    <text evidence="2 11">Belongs to the mitochondrial carrier (TC 2.A.29) family.</text>
</comment>
<feature type="repeat" description="Solcar" evidence="10">
    <location>
        <begin position="113"/>
        <end position="199"/>
    </location>
</feature>
<organism evidence="12 13">
    <name type="scientific">Ascoidea rubescens DSM 1968</name>
    <dbReference type="NCBI Taxonomy" id="1344418"/>
    <lineage>
        <taxon>Eukaryota</taxon>
        <taxon>Fungi</taxon>
        <taxon>Dikarya</taxon>
        <taxon>Ascomycota</taxon>
        <taxon>Saccharomycotina</taxon>
        <taxon>Saccharomycetes</taxon>
        <taxon>Ascoideaceae</taxon>
        <taxon>Ascoidea</taxon>
    </lineage>
</organism>
<dbReference type="GO" id="GO:0055085">
    <property type="term" value="P:transmembrane transport"/>
    <property type="evidence" value="ECO:0007669"/>
    <property type="project" value="InterPro"/>
</dbReference>
<evidence type="ECO:0000256" key="4">
    <source>
        <dbReference type="ARBA" id="ARBA00022692"/>
    </source>
</evidence>
<dbReference type="AlphaFoldDB" id="A0A1D2VLN7"/>
<dbReference type="EMBL" id="KV454477">
    <property type="protein sequence ID" value="ODV62494.1"/>
    <property type="molecule type" value="Genomic_DNA"/>
</dbReference>
<dbReference type="OrthoDB" id="434783at2759"/>
<reference evidence="13" key="1">
    <citation type="submission" date="2016-05" db="EMBL/GenBank/DDBJ databases">
        <title>Comparative genomics of biotechnologically important yeasts.</title>
        <authorList>
            <consortium name="DOE Joint Genome Institute"/>
            <person name="Riley R."/>
            <person name="Haridas S."/>
            <person name="Wolfe K.H."/>
            <person name="Lopes M.R."/>
            <person name="Hittinger C.T."/>
            <person name="Goker M."/>
            <person name="Salamov A."/>
            <person name="Wisecaver J."/>
            <person name="Long T.M."/>
            <person name="Aerts A.L."/>
            <person name="Barry K."/>
            <person name="Choi C."/>
            <person name="Clum A."/>
            <person name="Coughlan A.Y."/>
            <person name="Deshpande S."/>
            <person name="Douglass A.P."/>
            <person name="Hanson S.J."/>
            <person name="Klenk H.-P."/>
            <person name="Labutti K."/>
            <person name="Lapidus A."/>
            <person name="Lindquist E."/>
            <person name="Lipzen A."/>
            <person name="Meier-Kolthoff J.P."/>
            <person name="Ohm R.A."/>
            <person name="Otillar R.P."/>
            <person name="Pangilinan J."/>
            <person name="Peng Y."/>
            <person name="Rokas A."/>
            <person name="Rosa C.A."/>
            <person name="Scheuner C."/>
            <person name="Sibirny A.A."/>
            <person name="Slot J.C."/>
            <person name="Stielow J.B."/>
            <person name="Sun H."/>
            <person name="Kurtzman C.P."/>
            <person name="Blackwell M."/>
            <person name="Grigoriev I.V."/>
            <person name="Jeffries T.W."/>
        </authorList>
    </citation>
    <scope>NUCLEOTIDE SEQUENCE [LARGE SCALE GENOMIC DNA]</scope>
    <source>
        <strain evidence="13">DSM 1968</strain>
    </source>
</reference>
<keyword evidence="4 10" id="KW-0812">Transmembrane</keyword>